<organism evidence="1 2">
    <name type="scientific">Falsiroseomonas stagni DSM 19981</name>
    <dbReference type="NCBI Taxonomy" id="1123062"/>
    <lineage>
        <taxon>Bacteria</taxon>
        <taxon>Pseudomonadati</taxon>
        <taxon>Pseudomonadota</taxon>
        <taxon>Alphaproteobacteria</taxon>
        <taxon>Acetobacterales</taxon>
        <taxon>Roseomonadaceae</taxon>
        <taxon>Falsiroseomonas</taxon>
    </lineage>
</organism>
<keyword evidence="2" id="KW-1185">Reference proteome</keyword>
<evidence type="ECO:0000313" key="1">
    <source>
        <dbReference type="EMBL" id="SFK30555.1"/>
    </source>
</evidence>
<sequence>MADTGRVREPEAAKIRALRSIADLAGDGLAERMRVDAAARVLTIARRALQLQVAPAATAGSAGVVADLALRWDPTTTTATEYLEALSVLQLDAFLAAAPGWAASVRAANSDVMQDQRRVA</sequence>
<dbReference type="EMBL" id="FOSQ01000001">
    <property type="protein sequence ID" value="SFK30555.1"/>
    <property type="molecule type" value="Genomic_DNA"/>
</dbReference>
<gene>
    <name evidence="1" type="ORF">SAMN02745775_1011258</name>
</gene>
<accession>A0A1I3YFH0</accession>
<protein>
    <submittedName>
        <fullName evidence="1">Uncharacterized protein</fullName>
    </submittedName>
</protein>
<dbReference type="AlphaFoldDB" id="A0A1I3YFH0"/>
<dbReference type="Proteomes" id="UP000199473">
    <property type="component" value="Unassembled WGS sequence"/>
</dbReference>
<proteinExistence type="predicted"/>
<reference evidence="1 2" key="1">
    <citation type="submission" date="2016-10" db="EMBL/GenBank/DDBJ databases">
        <authorList>
            <person name="de Groot N.N."/>
        </authorList>
    </citation>
    <scope>NUCLEOTIDE SEQUENCE [LARGE SCALE GENOMIC DNA]</scope>
    <source>
        <strain evidence="1 2">DSM 19981</strain>
    </source>
</reference>
<dbReference type="RefSeq" id="WP_092956925.1">
    <property type="nucleotide sequence ID" value="NZ_FOSQ01000001.1"/>
</dbReference>
<evidence type="ECO:0000313" key="2">
    <source>
        <dbReference type="Proteomes" id="UP000199473"/>
    </source>
</evidence>
<name>A0A1I3YFH0_9PROT</name>